<evidence type="ECO:0000256" key="1">
    <source>
        <dbReference type="ARBA" id="ARBA00001946"/>
    </source>
</evidence>
<comment type="catalytic activity">
    <reaction evidence="9">
        <text>cob(II)yrinate + 2 L-glutamine + 2 ATP + 2 H2O = cob(II)yrinate a,c diamide + 2 L-glutamate + 2 ADP + 2 phosphate + 2 H(+)</text>
        <dbReference type="Rhea" id="RHEA:26289"/>
        <dbReference type="ChEBI" id="CHEBI:15377"/>
        <dbReference type="ChEBI" id="CHEBI:15378"/>
        <dbReference type="ChEBI" id="CHEBI:29985"/>
        <dbReference type="ChEBI" id="CHEBI:30616"/>
        <dbReference type="ChEBI" id="CHEBI:43474"/>
        <dbReference type="ChEBI" id="CHEBI:58359"/>
        <dbReference type="ChEBI" id="CHEBI:58537"/>
        <dbReference type="ChEBI" id="CHEBI:58894"/>
        <dbReference type="ChEBI" id="CHEBI:456216"/>
        <dbReference type="EC" id="6.3.5.11"/>
    </reaction>
</comment>
<evidence type="ECO:0000256" key="7">
    <source>
        <dbReference type="ARBA" id="ARBA00022842"/>
    </source>
</evidence>
<comment type="function">
    <text evidence="9">Catalyzes the ATP-dependent amidation of the two carboxylate groups at positions a and c of cobyrinate, using either L-glutamine or ammonia as the nitrogen source.</text>
</comment>
<dbReference type="SUPFAM" id="SSF52540">
    <property type="entry name" value="P-loop containing nucleoside triphosphate hydrolases"/>
    <property type="match status" value="1"/>
</dbReference>
<dbReference type="UniPathway" id="UPA00148">
    <property type="reaction ID" value="UER00231"/>
</dbReference>
<dbReference type="Gene3D" id="3.40.50.880">
    <property type="match status" value="1"/>
</dbReference>
<dbReference type="InterPro" id="IPR011698">
    <property type="entry name" value="GATase_3"/>
</dbReference>
<dbReference type="Gene3D" id="3.40.50.300">
    <property type="entry name" value="P-loop containing nucleotide triphosphate hydrolases"/>
    <property type="match status" value="1"/>
</dbReference>
<keyword evidence="7 9" id="KW-0460">Magnesium</keyword>
<keyword evidence="6 9" id="KW-0067">ATP-binding</keyword>
<dbReference type="InterPro" id="IPR002586">
    <property type="entry name" value="CobQ/CobB/MinD/ParA_Nub-bd_dom"/>
</dbReference>
<dbReference type="AlphaFoldDB" id="A0A2P7QJZ7"/>
<feature type="domain" description="CobB/CobQ-like glutamine amidotransferase" evidence="11">
    <location>
        <begin position="250"/>
        <end position="438"/>
    </location>
</feature>
<dbReference type="RefSeq" id="WP_106514381.1">
    <property type="nucleotide sequence ID" value="NZ_PXYI01000006.1"/>
</dbReference>
<dbReference type="OrthoDB" id="9764035at2"/>
<dbReference type="NCBIfam" id="NF002204">
    <property type="entry name" value="PRK01077.1"/>
    <property type="match status" value="1"/>
</dbReference>
<comment type="miscellaneous">
    <text evidence="9">The a and c carboxylates of cobyrinate are activated for nucleophilic attack via formation of a phosphorylated intermediate by ATP. CbiA catalyzes first the amidation of the c-carboxylate, and then that of the a-carboxylate.</text>
</comment>
<dbReference type="InterPro" id="IPR029062">
    <property type="entry name" value="Class_I_gatase-like"/>
</dbReference>
<name>A0A2P7QJZ7_9SPHN</name>
<evidence type="ECO:0000256" key="8">
    <source>
        <dbReference type="ARBA" id="ARBA00022962"/>
    </source>
</evidence>
<evidence type="ECO:0000313" key="12">
    <source>
        <dbReference type="EMBL" id="PSJ38315.1"/>
    </source>
</evidence>
<dbReference type="PROSITE" id="PS51274">
    <property type="entry name" value="GATASE_COBBQ"/>
    <property type="match status" value="1"/>
</dbReference>
<proteinExistence type="inferred from homology"/>
<dbReference type="PANTHER" id="PTHR43873:SF1">
    <property type="entry name" value="COBYRINATE A,C-DIAMIDE SYNTHASE"/>
    <property type="match status" value="1"/>
</dbReference>
<evidence type="ECO:0000259" key="10">
    <source>
        <dbReference type="Pfam" id="PF01656"/>
    </source>
</evidence>
<sequence>MNVAPALGRGLIVAAPRSGSGKTILTIGLQRAFAHRGRVVHGAKSGPDYIDPAFHAVATGRQSINLDGFAMTPDLLRGLGAGIASGADLVIGEGAMGLYDGARAEGRSGASADVANALGWPVLLVIDASGAAQTIAAVAHGCATFPGAPRIAGIIANRVASARHKSMIEDGLARIGLPLLGALAPDERFSLPSRHLGLVQAGEQADLDARIDVVAERIAAQCDLDAIFAAAGATATAPLPAARLRPPGQRIAVARDEAFAFFYPHMLRWWRDGGAEIRFFSPLADEAPDAECDSCWLPGGYPELHAGRLAANRRFLDGLTRFSATRPVHGECGGYMVLGRSLEDADGVHHEMAGLLPVDTSFATRKLSLGYRRAVLRRDTTFAEAGRTLFGHEYHYATERAADGDAEPFADIADAAGTALGAAGHRVGLVTGSFFHLIA</sequence>
<keyword evidence="5 9" id="KW-0547">Nucleotide-binding</keyword>
<dbReference type="SUPFAM" id="SSF52317">
    <property type="entry name" value="Class I glutamine amidotransferase-like"/>
    <property type="match status" value="1"/>
</dbReference>
<evidence type="ECO:0000313" key="13">
    <source>
        <dbReference type="Proteomes" id="UP000241167"/>
    </source>
</evidence>
<evidence type="ECO:0000256" key="9">
    <source>
        <dbReference type="HAMAP-Rule" id="MF_00027"/>
    </source>
</evidence>
<comment type="caution">
    <text evidence="12">The sequence shown here is derived from an EMBL/GenBank/DDBJ whole genome shotgun (WGS) entry which is preliminary data.</text>
</comment>
<evidence type="ECO:0000256" key="5">
    <source>
        <dbReference type="ARBA" id="ARBA00022741"/>
    </source>
</evidence>
<dbReference type="EC" id="6.3.5.11" evidence="9"/>
<feature type="site" description="Increases nucleophilicity of active site Cys" evidence="9">
    <location>
        <position position="436"/>
    </location>
</feature>
<dbReference type="InterPro" id="IPR004484">
    <property type="entry name" value="CbiA/CobB_synth"/>
</dbReference>
<keyword evidence="8 9" id="KW-0315">Glutamine amidotransferase</keyword>
<comment type="similarity">
    <text evidence="9">Belongs to the CobB/CbiA family.</text>
</comment>
<evidence type="ECO:0000256" key="4">
    <source>
        <dbReference type="ARBA" id="ARBA00022598"/>
    </source>
</evidence>
<dbReference type="GO" id="GO:0042242">
    <property type="term" value="F:cobyrinic acid a,c-diamide synthase activity"/>
    <property type="evidence" value="ECO:0007669"/>
    <property type="project" value="UniProtKB-UniRule"/>
</dbReference>
<dbReference type="Pfam" id="PF07685">
    <property type="entry name" value="GATase_3"/>
    <property type="match status" value="1"/>
</dbReference>
<evidence type="ECO:0000259" key="11">
    <source>
        <dbReference type="Pfam" id="PF07685"/>
    </source>
</evidence>
<evidence type="ECO:0000256" key="2">
    <source>
        <dbReference type="ARBA" id="ARBA00006205"/>
    </source>
</evidence>
<comment type="similarity">
    <text evidence="2">Belongs to the CobB/CobQ family. CobQ subfamily.</text>
</comment>
<keyword evidence="4 9" id="KW-0436">Ligase</keyword>
<dbReference type="Pfam" id="PF01656">
    <property type="entry name" value="CbiA"/>
    <property type="match status" value="1"/>
</dbReference>
<dbReference type="EMBL" id="PXYI01000006">
    <property type="protein sequence ID" value="PSJ38315.1"/>
    <property type="molecule type" value="Genomic_DNA"/>
</dbReference>
<keyword evidence="13" id="KW-1185">Reference proteome</keyword>
<dbReference type="PANTHER" id="PTHR43873">
    <property type="entry name" value="COBYRINATE A,C-DIAMIDE SYNTHASE"/>
    <property type="match status" value="1"/>
</dbReference>
<dbReference type="NCBIfam" id="TIGR00379">
    <property type="entry name" value="cobB"/>
    <property type="match status" value="1"/>
</dbReference>
<dbReference type="GO" id="GO:0009236">
    <property type="term" value="P:cobalamin biosynthetic process"/>
    <property type="evidence" value="ECO:0007669"/>
    <property type="project" value="UniProtKB-UniRule"/>
</dbReference>
<feature type="domain" description="CobQ/CobB/MinD/ParA nucleotide binding" evidence="10">
    <location>
        <begin position="12"/>
        <end position="196"/>
    </location>
</feature>
<evidence type="ECO:0000256" key="6">
    <source>
        <dbReference type="ARBA" id="ARBA00022840"/>
    </source>
</evidence>
<dbReference type="HAMAP" id="MF_00027">
    <property type="entry name" value="CobB_CbiA"/>
    <property type="match status" value="1"/>
</dbReference>
<feature type="active site" description="Nucleophile" evidence="9">
    <location>
        <position position="332"/>
    </location>
</feature>
<comment type="pathway">
    <text evidence="9">Cofactor biosynthesis; adenosylcobalamin biosynthesis; cob(II)yrinate a,c-diamide from sirohydrochlorin (anaerobic route): step 10/10.</text>
</comment>
<keyword evidence="3 9" id="KW-0169">Cobalamin biosynthesis</keyword>
<protein>
    <recommendedName>
        <fullName evidence="9">Cobyrinate a,c-diamide synthase</fullName>
        <ecNumber evidence="9">6.3.5.11</ecNumber>
    </recommendedName>
    <alternativeName>
        <fullName evidence="9">Cobyrinic acid a,c-diamide synthetase</fullName>
    </alternativeName>
</protein>
<reference evidence="12 13" key="1">
    <citation type="submission" date="2018-03" db="EMBL/GenBank/DDBJ databases">
        <title>The draft genome of Sphingosinicella sp. GL-C-18.</title>
        <authorList>
            <person name="Liu L."/>
            <person name="Li L."/>
            <person name="Liang L."/>
            <person name="Zhang X."/>
            <person name="Wang T."/>
        </authorList>
    </citation>
    <scope>NUCLEOTIDE SEQUENCE [LARGE SCALE GENOMIC DNA]</scope>
    <source>
        <strain evidence="12 13">GL-C-18</strain>
    </source>
</reference>
<comment type="domain">
    <text evidence="9">Comprises of two domains. The C-terminal domain contains the binding site for glutamine and catalyzes the hydrolysis of this substrate to glutamate and ammonia. The N-terminal domain is anticipated to bind ATP and cobyrinate and catalyzes the ultimate synthesis of the diamide product. The ammonia produced via the glutaminase domain is probably translocated to the adjacent domain via a molecular tunnel, where it reacts with an activated intermediate.</text>
</comment>
<gene>
    <name evidence="9" type="primary">cbiA</name>
    <name evidence="12" type="ORF">C7I55_17840</name>
</gene>
<accession>A0A2P7QJZ7</accession>
<organism evidence="12 13">
    <name type="scientific">Allosphingosinicella deserti</name>
    <dbReference type="NCBI Taxonomy" id="2116704"/>
    <lineage>
        <taxon>Bacteria</taxon>
        <taxon>Pseudomonadati</taxon>
        <taxon>Pseudomonadota</taxon>
        <taxon>Alphaproteobacteria</taxon>
        <taxon>Sphingomonadales</taxon>
        <taxon>Sphingomonadaceae</taxon>
        <taxon>Allosphingosinicella</taxon>
    </lineage>
</organism>
<dbReference type="InterPro" id="IPR027417">
    <property type="entry name" value="P-loop_NTPase"/>
</dbReference>
<evidence type="ECO:0000256" key="3">
    <source>
        <dbReference type="ARBA" id="ARBA00022573"/>
    </source>
</evidence>
<dbReference type="Proteomes" id="UP000241167">
    <property type="component" value="Unassembled WGS sequence"/>
</dbReference>
<dbReference type="GO" id="GO:0005524">
    <property type="term" value="F:ATP binding"/>
    <property type="evidence" value="ECO:0007669"/>
    <property type="project" value="UniProtKB-UniRule"/>
</dbReference>
<comment type="cofactor">
    <cofactor evidence="1 9">
        <name>Mg(2+)</name>
        <dbReference type="ChEBI" id="CHEBI:18420"/>
    </cofactor>
</comment>